<evidence type="ECO:0000256" key="4">
    <source>
        <dbReference type="ARBA" id="ARBA00022777"/>
    </source>
</evidence>
<dbReference type="InterPro" id="IPR008266">
    <property type="entry name" value="Tyr_kinase_AS"/>
</dbReference>
<dbReference type="PANTHER" id="PTHR47983:SF7">
    <property type="entry name" value="PROTEIN KINASE SUPERFAMILY PROTEIN"/>
    <property type="match status" value="1"/>
</dbReference>
<feature type="domain" description="Protein kinase" evidence="7">
    <location>
        <begin position="103"/>
        <end position="365"/>
    </location>
</feature>
<protein>
    <submittedName>
        <fullName evidence="8">PTI1-like tyrosine-protein kinase 3</fullName>
    </submittedName>
</protein>
<evidence type="ECO:0000256" key="2">
    <source>
        <dbReference type="ARBA" id="ARBA00022679"/>
    </source>
</evidence>
<evidence type="ECO:0000256" key="3">
    <source>
        <dbReference type="ARBA" id="ARBA00022741"/>
    </source>
</evidence>
<comment type="caution">
    <text evidence="8">The sequence shown here is derived from an EMBL/GenBank/DDBJ whole genome shotgun (WGS) entry which is preliminary data.</text>
</comment>
<dbReference type="Proteomes" id="UP000516437">
    <property type="component" value="Chromosome 5"/>
</dbReference>
<dbReference type="InterPro" id="IPR001245">
    <property type="entry name" value="Ser-Thr/Tyr_kinase_cat_dom"/>
</dbReference>
<keyword evidence="5 6" id="KW-0067">ATP-binding</keyword>
<proteinExistence type="predicted"/>
<evidence type="ECO:0000256" key="5">
    <source>
        <dbReference type="ARBA" id="ARBA00022840"/>
    </source>
</evidence>
<dbReference type="PROSITE" id="PS00109">
    <property type="entry name" value="PROTEIN_KINASE_TYR"/>
    <property type="match status" value="1"/>
</dbReference>
<reference evidence="8 9" key="1">
    <citation type="journal article" date="2019" name="Plant Biotechnol. J.">
        <title>The red bayberry genome and genetic basis of sex determination.</title>
        <authorList>
            <person name="Jia H.M."/>
            <person name="Jia H.J."/>
            <person name="Cai Q.L."/>
            <person name="Wang Y."/>
            <person name="Zhao H.B."/>
            <person name="Yang W.F."/>
            <person name="Wang G.Y."/>
            <person name="Li Y.H."/>
            <person name="Zhan D.L."/>
            <person name="Shen Y.T."/>
            <person name="Niu Q.F."/>
            <person name="Chang L."/>
            <person name="Qiu J."/>
            <person name="Zhao L."/>
            <person name="Xie H.B."/>
            <person name="Fu W.Y."/>
            <person name="Jin J."/>
            <person name="Li X.W."/>
            <person name="Jiao Y."/>
            <person name="Zhou C.C."/>
            <person name="Tu T."/>
            <person name="Chai C.Y."/>
            <person name="Gao J.L."/>
            <person name="Fan L.J."/>
            <person name="van de Weg E."/>
            <person name="Wang J.Y."/>
            <person name="Gao Z.S."/>
        </authorList>
    </citation>
    <scope>NUCLEOTIDE SEQUENCE [LARGE SCALE GENOMIC DNA]</scope>
    <source>
        <tissue evidence="8">Leaves</tissue>
    </source>
</reference>
<dbReference type="PANTHER" id="PTHR47983">
    <property type="entry name" value="PTO-INTERACTING PROTEIN 1-LIKE"/>
    <property type="match status" value="1"/>
</dbReference>
<keyword evidence="1" id="KW-0597">Phosphoprotein</keyword>
<dbReference type="EMBL" id="RXIC02000023">
    <property type="protein sequence ID" value="KAB1213350.1"/>
    <property type="molecule type" value="Genomic_DNA"/>
</dbReference>
<evidence type="ECO:0000313" key="8">
    <source>
        <dbReference type="EMBL" id="KAB1213350.1"/>
    </source>
</evidence>
<dbReference type="GO" id="GO:0004713">
    <property type="term" value="F:protein tyrosine kinase activity"/>
    <property type="evidence" value="ECO:0007669"/>
    <property type="project" value="InterPro"/>
</dbReference>
<dbReference type="PROSITE" id="PS00107">
    <property type="entry name" value="PROTEIN_KINASE_ATP"/>
    <property type="match status" value="1"/>
</dbReference>
<sequence>MQAHAPPPSYFVRLENTSAEDDLYLSKKAGMRKWLCCTCQVEESYPSNENEHLKKSPKNYADGGYPKGAKVAPPVKSEVQKPAPSIEVPALSLDELKETTDNFGSKALIGEGSYGRVYFANLSNGKAVAVKKLDVSSEPESNAEFLGQVSMVSRLKHENLVELLGYCVEGNVRVLAYEFATMGSLHDILHGRKGVQGAQPGPTLDWMQRVRIAVDAARGLEYLHEKVQPCIIHRDIRSSNVLLFEEFKAKIADFNLSNQAPDMAARLHSTRVLGTFGYHAPEYAMTGQLTQKSDVYSFGVVLLELLTGRKPVDHTMPRGQQSLVTWLAAVAALCVQYEAEFRPNMSIVVKALQPLLKPPASAPES</sequence>
<accession>A0A6A1VRK6</accession>
<dbReference type="AlphaFoldDB" id="A0A6A1VRK6"/>
<evidence type="ECO:0000313" key="9">
    <source>
        <dbReference type="Proteomes" id="UP000516437"/>
    </source>
</evidence>
<gene>
    <name evidence="8" type="ORF">CJ030_MR5G003580</name>
</gene>
<evidence type="ECO:0000259" key="7">
    <source>
        <dbReference type="PROSITE" id="PS50011"/>
    </source>
</evidence>
<evidence type="ECO:0000256" key="1">
    <source>
        <dbReference type="ARBA" id="ARBA00022553"/>
    </source>
</evidence>
<dbReference type="Gene3D" id="3.30.200.20">
    <property type="entry name" value="Phosphorylase Kinase, domain 1"/>
    <property type="match status" value="1"/>
</dbReference>
<keyword evidence="9" id="KW-1185">Reference proteome</keyword>
<dbReference type="OrthoDB" id="4062651at2759"/>
<keyword evidence="3 6" id="KW-0547">Nucleotide-binding</keyword>
<feature type="binding site" evidence="6">
    <location>
        <position position="132"/>
    </location>
    <ligand>
        <name>ATP</name>
        <dbReference type="ChEBI" id="CHEBI:30616"/>
    </ligand>
</feature>
<dbReference type="SUPFAM" id="SSF56112">
    <property type="entry name" value="Protein kinase-like (PK-like)"/>
    <property type="match status" value="1"/>
</dbReference>
<dbReference type="InterPro" id="IPR052101">
    <property type="entry name" value="Plant_StressResp_Kinase"/>
</dbReference>
<dbReference type="PROSITE" id="PS50011">
    <property type="entry name" value="PROTEIN_KINASE_DOM"/>
    <property type="match status" value="1"/>
</dbReference>
<keyword evidence="4 8" id="KW-0418">Kinase</keyword>
<dbReference type="GO" id="GO:0005524">
    <property type="term" value="F:ATP binding"/>
    <property type="evidence" value="ECO:0007669"/>
    <property type="project" value="UniProtKB-UniRule"/>
</dbReference>
<keyword evidence="2" id="KW-0808">Transferase</keyword>
<dbReference type="FunFam" id="3.30.200.20:FF:000182">
    <property type="entry name" value="PTI1-like tyrosine-protein kinase 3"/>
    <property type="match status" value="1"/>
</dbReference>
<dbReference type="InterPro" id="IPR020635">
    <property type="entry name" value="Tyr_kinase_cat_dom"/>
</dbReference>
<dbReference type="Pfam" id="PF07714">
    <property type="entry name" value="PK_Tyr_Ser-Thr"/>
    <property type="match status" value="1"/>
</dbReference>
<organism evidence="8 9">
    <name type="scientific">Morella rubra</name>
    <name type="common">Chinese bayberry</name>
    <dbReference type="NCBI Taxonomy" id="262757"/>
    <lineage>
        <taxon>Eukaryota</taxon>
        <taxon>Viridiplantae</taxon>
        <taxon>Streptophyta</taxon>
        <taxon>Embryophyta</taxon>
        <taxon>Tracheophyta</taxon>
        <taxon>Spermatophyta</taxon>
        <taxon>Magnoliopsida</taxon>
        <taxon>eudicotyledons</taxon>
        <taxon>Gunneridae</taxon>
        <taxon>Pentapetalae</taxon>
        <taxon>rosids</taxon>
        <taxon>fabids</taxon>
        <taxon>Fagales</taxon>
        <taxon>Myricaceae</taxon>
        <taxon>Morella</taxon>
    </lineage>
</organism>
<name>A0A6A1VRK6_9ROSI</name>
<dbReference type="Gene3D" id="1.10.510.10">
    <property type="entry name" value="Transferase(Phosphotransferase) domain 1"/>
    <property type="match status" value="1"/>
</dbReference>
<dbReference type="InterPro" id="IPR011009">
    <property type="entry name" value="Kinase-like_dom_sf"/>
</dbReference>
<dbReference type="InterPro" id="IPR017441">
    <property type="entry name" value="Protein_kinase_ATP_BS"/>
</dbReference>
<dbReference type="InterPro" id="IPR000719">
    <property type="entry name" value="Prot_kinase_dom"/>
</dbReference>
<evidence type="ECO:0000256" key="6">
    <source>
        <dbReference type="PROSITE-ProRule" id="PRU10141"/>
    </source>
</evidence>
<dbReference type="SMART" id="SM00219">
    <property type="entry name" value="TyrKc"/>
    <property type="match status" value="1"/>
</dbReference>
<dbReference type="FunFam" id="1.10.510.10:FF:000095">
    <property type="entry name" value="protein STRUBBELIG-RECEPTOR FAMILY 8"/>
    <property type="match status" value="1"/>
</dbReference>